<dbReference type="EMBL" id="OX596106">
    <property type="protein sequence ID" value="CAN0154025.1"/>
    <property type="molecule type" value="Genomic_DNA"/>
</dbReference>
<dbReference type="Proteomes" id="UP001162501">
    <property type="component" value="Chromosome 22"/>
</dbReference>
<name>A0AC59Z1G0_RANTA</name>
<evidence type="ECO:0000313" key="2">
    <source>
        <dbReference type="Proteomes" id="UP001162501"/>
    </source>
</evidence>
<organism evidence="1 2">
    <name type="scientific">Rangifer tarandus platyrhynchus</name>
    <name type="common">Svalbard reindeer</name>
    <dbReference type="NCBI Taxonomy" id="3082113"/>
    <lineage>
        <taxon>Eukaryota</taxon>
        <taxon>Metazoa</taxon>
        <taxon>Chordata</taxon>
        <taxon>Craniata</taxon>
        <taxon>Vertebrata</taxon>
        <taxon>Euteleostomi</taxon>
        <taxon>Mammalia</taxon>
        <taxon>Eutheria</taxon>
        <taxon>Laurasiatheria</taxon>
        <taxon>Artiodactyla</taxon>
        <taxon>Ruminantia</taxon>
        <taxon>Pecora</taxon>
        <taxon>Cervidae</taxon>
        <taxon>Odocoileinae</taxon>
        <taxon>Rangifer</taxon>
    </lineage>
</organism>
<reference evidence="1" key="2">
    <citation type="submission" date="2025-03" db="EMBL/GenBank/DDBJ databases">
        <authorList>
            <consortium name="ELIXIR-Norway"/>
            <consortium name="Elixir Norway"/>
        </authorList>
    </citation>
    <scope>NUCLEOTIDE SEQUENCE</scope>
</reference>
<proteinExistence type="predicted"/>
<reference evidence="1" key="1">
    <citation type="submission" date="2023-05" db="EMBL/GenBank/DDBJ databases">
        <authorList>
            <consortium name="ELIXIR-Norway"/>
        </authorList>
    </citation>
    <scope>NUCLEOTIDE SEQUENCE</scope>
</reference>
<accession>A0AC59Z1G0</accession>
<gene>
    <name evidence="1" type="ORF">MRATA1EN22A_LOCUS12845</name>
</gene>
<evidence type="ECO:0000313" key="1">
    <source>
        <dbReference type="EMBL" id="CAN0154025.1"/>
    </source>
</evidence>
<sequence length="113" mass="13037">MNQFFLHCLSLMYFRELSENYLGNHLSLPLFVLRAWNHRFLKILLCLGVCYTWADSYTDFKVNHTPGMIPEELQVEKQKIISLISSNSVTFPLFQGSLTLGVKFSSLTKKGCK</sequence>
<protein>
    <submittedName>
        <fullName evidence="1">Uncharacterized protein</fullName>
    </submittedName>
</protein>